<accession>A0A8H8RLS8</accession>
<dbReference type="GO" id="GO:0004185">
    <property type="term" value="F:serine-type carboxypeptidase activity"/>
    <property type="evidence" value="ECO:0007669"/>
    <property type="project" value="UniProtKB-UniRule"/>
</dbReference>
<protein>
    <recommendedName>
        <fullName evidence="6">Carboxypeptidase</fullName>
        <ecNumber evidence="6">3.4.16.-</ecNumber>
    </recommendedName>
</protein>
<reference evidence="9 10" key="1">
    <citation type="submission" date="2018-05" db="EMBL/GenBank/DDBJ databases">
        <title>Genome sequencing and assembly of the regulated plant pathogen Lachnellula willkommii and related sister species for the development of diagnostic species identification markers.</title>
        <authorList>
            <person name="Giroux E."/>
            <person name="Bilodeau G."/>
        </authorList>
    </citation>
    <scope>NUCLEOTIDE SEQUENCE [LARGE SCALE GENOMIC DNA]</scope>
    <source>
        <strain evidence="9 10">CBS 197.66</strain>
    </source>
</reference>
<dbReference type="SUPFAM" id="SSF53474">
    <property type="entry name" value="alpha/beta-Hydrolases"/>
    <property type="match status" value="1"/>
</dbReference>
<dbReference type="InterPro" id="IPR001563">
    <property type="entry name" value="Peptidase_S10"/>
</dbReference>
<gene>
    <name evidence="9" type="primary">SCPB_0</name>
    <name evidence="9" type="ORF">LSUB1_G004980</name>
</gene>
<feature type="compositionally biased region" description="Low complexity" evidence="7">
    <location>
        <begin position="506"/>
        <end position="539"/>
    </location>
</feature>
<keyword evidence="8" id="KW-0732">Signal</keyword>
<feature type="chain" id="PRO_5034856896" description="Carboxypeptidase" evidence="8">
    <location>
        <begin position="16"/>
        <end position="552"/>
    </location>
</feature>
<dbReference type="PANTHER" id="PTHR11802:SF131">
    <property type="entry name" value="CARBOXYPEPTIDASE"/>
    <property type="match status" value="1"/>
</dbReference>
<keyword evidence="10" id="KW-1185">Reference proteome</keyword>
<dbReference type="GO" id="GO:0006508">
    <property type="term" value="P:proteolysis"/>
    <property type="evidence" value="ECO:0007669"/>
    <property type="project" value="UniProtKB-KW"/>
</dbReference>
<evidence type="ECO:0000256" key="1">
    <source>
        <dbReference type="ARBA" id="ARBA00009431"/>
    </source>
</evidence>
<dbReference type="EC" id="3.4.16.-" evidence="6"/>
<feature type="signal peptide" evidence="8">
    <location>
        <begin position="1"/>
        <end position="15"/>
    </location>
</feature>
<evidence type="ECO:0000256" key="8">
    <source>
        <dbReference type="SAM" id="SignalP"/>
    </source>
</evidence>
<proteinExistence type="inferred from homology"/>
<comment type="caution">
    <text evidence="9">The sequence shown here is derived from an EMBL/GenBank/DDBJ whole genome shotgun (WGS) entry which is preliminary data.</text>
</comment>
<dbReference type="PRINTS" id="PR00724">
    <property type="entry name" value="CRBOXYPTASEC"/>
</dbReference>
<keyword evidence="3 6" id="KW-0645">Protease</keyword>
<evidence type="ECO:0000313" key="10">
    <source>
        <dbReference type="Proteomes" id="UP000462212"/>
    </source>
</evidence>
<dbReference type="OrthoDB" id="443318at2759"/>
<comment type="similarity">
    <text evidence="1 6">Belongs to the peptidase S10 family.</text>
</comment>
<keyword evidence="2 6" id="KW-0121">Carboxypeptidase</keyword>
<evidence type="ECO:0000256" key="2">
    <source>
        <dbReference type="ARBA" id="ARBA00022645"/>
    </source>
</evidence>
<dbReference type="GO" id="GO:0000324">
    <property type="term" value="C:fungal-type vacuole"/>
    <property type="evidence" value="ECO:0007669"/>
    <property type="project" value="TreeGrafter"/>
</dbReference>
<keyword evidence="4 6" id="KW-0378">Hydrolase</keyword>
<name>A0A8H8RLS8_9HELO</name>
<dbReference type="InterPro" id="IPR029058">
    <property type="entry name" value="AB_hydrolase_fold"/>
</dbReference>
<evidence type="ECO:0000313" key="9">
    <source>
        <dbReference type="EMBL" id="TVY37890.1"/>
    </source>
</evidence>
<dbReference type="AlphaFoldDB" id="A0A8H8RLS8"/>
<dbReference type="InterPro" id="IPR018202">
    <property type="entry name" value="Ser_caboxypep_ser_AS"/>
</dbReference>
<dbReference type="Gene3D" id="3.40.50.1820">
    <property type="entry name" value="alpha/beta hydrolase"/>
    <property type="match status" value="1"/>
</dbReference>
<evidence type="ECO:0000256" key="6">
    <source>
        <dbReference type="RuleBase" id="RU361156"/>
    </source>
</evidence>
<dbReference type="Proteomes" id="UP000462212">
    <property type="component" value="Unassembled WGS sequence"/>
</dbReference>
<dbReference type="EMBL" id="QGMJ01000319">
    <property type="protein sequence ID" value="TVY37890.1"/>
    <property type="molecule type" value="Genomic_DNA"/>
</dbReference>
<dbReference type="PROSITE" id="PS00131">
    <property type="entry name" value="CARBOXYPEPT_SER_SER"/>
    <property type="match status" value="1"/>
</dbReference>
<dbReference type="PANTHER" id="PTHR11802">
    <property type="entry name" value="SERINE PROTEASE FAMILY S10 SERINE CARBOXYPEPTIDASE"/>
    <property type="match status" value="1"/>
</dbReference>
<feature type="region of interest" description="Disordered" evidence="7">
    <location>
        <begin position="506"/>
        <end position="541"/>
    </location>
</feature>
<evidence type="ECO:0000256" key="5">
    <source>
        <dbReference type="ARBA" id="ARBA00023180"/>
    </source>
</evidence>
<dbReference type="Pfam" id="PF00450">
    <property type="entry name" value="Peptidase_S10"/>
    <property type="match status" value="1"/>
</dbReference>
<evidence type="ECO:0000256" key="4">
    <source>
        <dbReference type="ARBA" id="ARBA00022801"/>
    </source>
</evidence>
<evidence type="ECO:0000256" key="7">
    <source>
        <dbReference type="SAM" id="MobiDB-lite"/>
    </source>
</evidence>
<sequence>MHLFYVLTFVCAVIAFDHLPRGRPANATDVKVIISPGGATIRYKQPGGSGMCETTPGVNEYLGYVDLDNATHMFFIFVEARKDPANAPLTLWLNGGPGSDSLIAFFQELGPCNVTKDLKTQLNPYAWNEVSNMLFLSQPIGVGFSYSYESSDSSGTYSELDPAAAVGTTDQAAVAAWHVLQGFLANLPKLDSKITSKTFNLWTESYGGHYGPSFYSHFMDQNAAIANGTQNGTQLVMDTLGIINGIIDEKIQAPYYPEFAVNNTYGIKAVNDTIYSQMKAAYYNPGQCRDKIDACSASANKTSPDGLKYCRSAEAICRYKVEYPYYDVSGRGTYDIRYTGMEPDPPRYFVDFLNLDSTQNALGVNMNYTSESSDTVGVNFELTGDFIFETMMDDLEDLLNKNVRVALFYGDADYICNWFGGEAVSMQVNYTHSADFRAAPYSPFMVDNVEYGKVRQHGNFSFTRIYESGHEIPYYQPKPSLEFFRRVLGKKAISDGVADVTTSYSTNGTSGNGDIQPSSSIAPSASSTGAAATASPSKSAGDRRIKMFWRWD</sequence>
<keyword evidence="5" id="KW-0325">Glycoprotein</keyword>
<organism evidence="9 10">
    <name type="scientific">Lachnellula subtilissima</name>
    <dbReference type="NCBI Taxonomy" id="602034"/>
    <lineage>
        <taxon>Eukaryota</taxon>
        <taxon>Fungi</taxon>
        <taxon>Dikarya</taxon>
        <taxon>Ascomycota</taxon>
        <taxon>Pezizomycotina</taxon>
        <taxon>Leotiomycetes</taxon>
        <taxon>Helotiales</taxon>
        <taxon>Lachnaceae</taxon>
        <taxon>Lachnellula</taxon>
    </lineage>
</organism>
<evidence type="ECO:0000256" key="3">
    <source>
        <dbReference type="ARBA" id="ARBA00022670"/>
    </source>
</evidence>